<dbReference type="SUPFAM" id="SSF53901">
    <property type="entry name" value="Thiolase-like"/>
    <property type="match status" value="3"/>
</dbReference>
<dbReference type="GO" id="GO:0004315">
    <property type="term" value="F:3-oxoacyl-[acyl-carrier-protein] synthase activity"/>
    <property type="evidence" value="ECO:0007669"/>
    <property type="project" value="TreeGrafter"/>
</dbReference>
<evidence type="ECO:0000256" key="2">
    <source>
        <dbReference type="ARBA" id="ARBA00022679"/>
    </source>
</evidence>
<dbReference type="Pfam" id="PF02801">
    <property type="entry name" value="Ketoacyl-synt_C"/>
    <property type="match status" value="1"/>
</dbReference>
<reference evidence="5 6" key="1">
    <citation type="submission" date="2014-02" db="EMBL/GenBank/DDBJ databases">
        <title>The small core and large imbalanced accessory genome model reveals a collaborative survival strategy of Sorangium cellulosum strains in nature.</title>
        <authorList>
            <person name="Han K."/>
            <person name="Peng R."/>
            <person name="Blom J."/>
            <person name="Li Y.-Z."/>
        </authorList>
    </citation>
    <scope>NUCLEOTIDE SEQUENCE [LARGE SCALE GENOMIC DNA]</scope>
    <source>
        <strain evidence="5 6">So0008-312</strain>
    </source>
</reference>
<dbReference type="OrthoDB" id="5479871at2"/>
<organism evidence="5 6">
    <name type="scientific">Sorangium cellulosum</name>
    <name type="common">Polyangium cellulosum</name>
    <dbReference type="NCBI Taxonomy" id="56"/>
    <lineage>
        <taxon>Bacteria</taxon>
        <taxon>Pseudomonadati</taxon>
        <taxon>Myxococcota</taxon>
        <taxon>Polyangia</taxon>
        <taxon>Polyangiales</taxon>
        <taxon>Polyangiaceae</taxon>
        <taxon>Sorangium</taxon>
    </lineage>
</organism>
<dbReference type="Gene3D" id="3.40.47.10">
    <property type="match status" value="2"/>
</dbReference>
<dbReference type="InterPro" id="IPR016039">
    <property type="entry name" value="Thiolase-like"/>
</dbReference>
<dbReference type="SMART" id="SM00825">
    <property type="entry name" value="PKS_KS"/>
    <property type="match status" value="1"/>
</dbReference>
<evidence type="ECO:0000313" key="6">
    <source>
        <dbReference type="Proteomes" id="UP000075260"/>
    </source>
</evidence>
<protein>
    <submittedName>
        <fullName evidence="5">3-oxoacyl-ACP synthase</fullName>
    </submittedName>
</protein>
<dbReference type="GO" id="GO:0006633">
    <property type="term" value="P:fatty acid biosynthetic process"/>
    <property type="evidence" value="ECO:0007669"/>
    <property type="project" value="TreeGrafter"/>
</dbReference>
<dbReference type="PROSITE" id="PS52004">
    <property type="entry name" value="KS3_2"/>
    <property type="match status" value="1"/>
</dbReference>
<evidence type="ECO:0000259" key="4">
    <source>
        <dbReference type="PROSITE" id="PS52004"/>
    </source>
</evidence>
<dbReference type="AlphaFoldDB" id="A0A150QIY5"/>
<comment type="similarity">
    <text evidence="1 3">Belongs to the thiolase-like superfamily. Beta-ketoacyl-ACP synthases family.</text>
</comment>
<proteinExistence type="inferred from homology"/>
<name>A0A150QIY5_SORCE</name>
<dbReference type="InterPro" id="IPR014031">
    <property type="entry name" value="Ketoacyl_synth_C"/>
</dbReference>
<dbReference type="PANTHER" id="PTHR11712">
    <property type="entry name" value="POLYKETIDE SYNTHASE-RELATED"/>
    <property type="match status" value="1"/>
</dbReference>
<comment type="caution">
    <text evidence="5">The sequence shown here is derived from an EMBL/GenBank/DDBJ whole genome shotgun (WGS) entry which is preliminary data.</text>
</comment>
<dbReference type="InterPro" id="IPR014030">
    <property type="entry name" value="Ketoacyl_synth_N"/>
</dbReference>
<keyword evidence="2 3" id="KW-0808">Transferase</keyword>
<feature type="domain" description="Ketosynthase family 3 (KS3)" evidence="4">
    <location>
        <begin position="1"/>
        <end position="410"/>
    </location>
</feature>
<dbReference type="Proteomes" id="UP000075260">
    <property type="component" value="Unassembled WGS sequence"/>
</dbReference>
<gene>
    <name evidence="5" type="ORF">BE15_03375</name>
</gene>
<dbReference type="InterPro" id="IPR000794">
    <property type="entry name" value="Beta-ketoacyl_synthase"/>
</dbReference>
<evidence type="ECO:0000256" key="3">
    <source>
        <dbReference type="RuleBase" id="RU003694"/>
    </source>
</evidence>
<dbReference type="PANTHER" id="PTHR11712:SF336">
    <property type="entry name" value="3-OXOACYL-[ACYL-CARRIER-PROTEIN] SYNTHASE, MITOCHONDRIAL"/>
    <property type="match status" value="1"/>
</dbReference>
<accession>A0A150QIY5</accession>
<evidence type="ECO:0000313" key="5">
    <source>
        <dbReference type="EMBL" id="KYF67910.1"/>
    </source>
</evidence>
<evidence type="ECO:0000256" key="1">
    <source>
        <dbReference type="ARBA" id="ARBA00008467"/>
    </source>
</evidence>
<dbReference type="Pfam" id="PF00109">
    <property type="entry name" value="ketoacyl-synt"/>
    <property type="match status" value="2"/>
</dbReference>
<dbReference type="EMBL" id="JEMA01000604">
    <property type="protein sequence ID" value="KYF67910.1"/>
    <property type="molecule type" value="Genomic_DNA"/>
</dbReference>
<dbReference type="InterPro" id="IPR020841">
    <property type="entry name" value="PKS_Beta-ketoAc_synthase_dom"/>
</dbReference>
<sequence length="637" mass="64142">MSDACVIASGAVSALGLGPLAYQVPDAGEPAPVAIAHDAELARAGLQRPFAARAPAELGVASGPDRATDLLKAALSQALATLEVVRPGWRGERIGIALGTSSGGMLTAERLFAARAEGADAGALAALAPGATYFAPFNDALAAFGLERTPLRTHLLAACAASTLAIGLGLRWLDRDACDLVLAGGYDALSVFVAAGFEALRATTASRSRPFRVGRDGMALGEGAAVIALVREDRRRGAPVTARVAGFGASTDAVHITAPDRTGSGLMRAGAAALADAGWPAARVGLVSAHATATPYNDAMESRAIAALLAAPRPADGTGGLPGGAPVSPPVVHPFKAQIGHTLGAAGALESLAAAAALTARIAPPAASEGELDPDAPALLLERAEPRPLSAALKLSAAFGGANAALLLTSSPSGRRPRTARPVYLRAHARVTGSDLVRLAEATGVARDRLARLDALCRLGLSAVAALAAAVGADGLRGAGIVAGHALATLDTNEIYDARRRARGARFVDPRLFPATSPNAIAGECAIAYQLTGPSFAVGAGLGGALEALRAAAELVASSDADRMVVLAADDAGPVARELLGLIGARSRAFTCGAVALLLQADPGDAARLREVDLDLPVDHEGPVGHLALLRWLEDRG</sequence>
<dbReference type="RefSeq" id="WP_061609496.1">
    <property type="nucleotide sequence ID" value="NZ_JEMA01000604.1"/>
</dbReference>